<name>A0A1G7ABM9_9BRAD</name>
<organism evidence="1 2">
    <name type="scientific">Bradyrhizobium brasilense</name>
    <dbReference type="NCBI Taxonomy" id="1419277"/>
    <lineage>
        <taxon>Bacteria</taxon>
        <taxon>Pseudomonadati</taxon>
        <taxon>Pseudomonadota</taxon>
        <taxon>Alphaproteobacteria</taxon>
        <taxon>Hyphomicrobiales</taxon>
        <taxon>Nitrobacteraceae</taxon>
        <taxon>Bradyrhizobium</taxon>
    </lineage>
</organism>
<proteinExistence type="predicted"/>
<dbReference type="EMBL" id="FMZW01000020">
    <property type="protein sequence ID" value="SDE12314.1"/>
    <property type="molecule type" value="Genomic_DNA"/>
</dbReference>
<protein>
    <submittedName>
        <fullName evidence="1">Uncharacterized protein</fullName>
    </submittedName>
</protein>
<evidence type="ECO:0000313" key="1">
    <source>
        <dbReference type="EMBL" id="SDE12314.1"/>
    </source>
</evidence>
<dbReference type="AlphaFoldDB" id="A0A1G7ABM9"/>
<reference evidence="1 2" key="1">
    <citation type="submission" date="2016-10" db="EMBL/GenBank/DDBJ databases">
        <authorList>
            <person name="de Groot N.N."/>
        </authorList>
    </citation>
    <scope>NUCLEOTIDE SEQUENCE [LARGE SCALE GENOMIC DNA]</scope>
    <source>
        <strain evidence="1 2">R5</strain>
    </source>
</reference>
<accession>A0A1G7ABM9</accession>
<dbReference type="Proteomes" id="UP000199245">
    <property type="component" value="Unassembled WGS sequence"/>
</dbReference>
<gene>
    <name evidence="1" type="ORF">SAMN05216337_102063</name>
</gene>
<dbReference type="RefSeq" id="WP_092084698.1">
    <property type="nucleotide sequence ID" value="NZ_FMZW01000020.1"/>
</dbReference>
<sequence length="96" mass="10692">MNKQERADLVRDQYNAGLQNGTATGQIIIKQFPDGFSRDVARKIRVITDGARDHVLSALTNGGVEKKYWKPFAKGFNKGLSDTYLAYANECALRAK</sequence>
<evidence type="ECO:0000313" key="2">
    <source>
        <dbReference type="Proteomes" id="UP000199245"/>
    </source>
</evidence>